<evidence type="ECO:0000313" key="2">
    <source>
        <dbReference type="EMBL" id="KAK7837352.1"/>
    </source>
</evidence>
<evidence type="ECO:0000313" key="3">
    <source>
        <dbReference type="Proteomes" id="UP000237347"/>
    </source>
</evidence>
<proteinExistence type="predicted"/>
<dbReference type="Proteomes" id="UP000237347">
    <property type="component" value="Unassembled WGS sequence"/>
</dbReference>
<feature type="region of interest" description="Disordered" evidence="1">
    <location>
        <begin position="1"/>
        <end position="20"/>
    </location>
</feature>
<reference evidence="2 3" key="1">
    <citation type="journal article" date="2018" name="Sci. Data">
        <title>The draft genome sequence of cork oak.</title>
        <authorList>
            <person name="Ramos A.M."/>
            <person name="Usie A."/>
            <person name="Barbosa P."/>
            <person name="Barros P.M."/>
            <person name="Capote T."/>
            <person name="Chaves I."/>
            <person name="Simoes F."/>
            <person name="Abreu I."/>
            <person name="Carrasquinho I."/>
            <person name="Faro C."/>
            <person name="Guimaraes J.B."/>
            <person name="Mendonca D."/>
            <person name="Nobrega F."/>
            <person name="Rodrigues L."/>
            <person name="Saibo N.J.M."/>
            <person name="Varela M.C."/>
            <person name="Egas C."/>
            <person name="Matos J."/>
            <person name="Miguel C.M."/>
            <person name="Oliveira M.M."/>
            <person name="Ricardo C.P."/>
            <person name="Goncalves S."/>
        </authorList>
    </citation>
    <scope>NUCLEOTIDE SEQUENCE [LARGE SCALE GENOMIC DNA]</scope>
    <source>
        <strain evidence="3">cv. HL8</strain>
    </source>
</reference>
<feature type="compositionally biased region" description="Acidic residues" evidence="1">
    <location>
        <begin position="1"/>
        <end position="10"/>
    </location>
</feature>
<name>A0AAW0KEA3_QUESU</name>
<sequence length="123" mass="13583">MREEEAATAEEESRNRRRSLQQQWDYGLLGWLEVGRKEKKEEPLLPARDLDRRGGEAGGAAAMGVVAGGQRSGDRHRDQCLVSLVVLTWWPVSQFGGRRLFPAFGSDLSGICVVFGLALGGWI</sequence>
<keyword evidence="3" id="KW-1185">Reference proteome</keyword>
<dbReference type="AlphaFoldDB" id="A0AAW0KEA3"/>
<evidence type="ECO:0000256" key="1">
    <source>
        <dbReference type="SAM" id="MobiDB-lite"/>
    </source>
</evidence>
<accession>A0AAW0KEA3</accession>
<dbReference type="EMBL" id="PKMF04000331">
    <property type="protein sequence ID" value="KAK7837352.1"/>
    <property type="molecule type" value="Genomic_DNA"/>
</dbReference>
<comment type="caution">
    <text evidence="2">The sequence shown here is derived from an EMBL/GenBank/DDBJ whole genome shotgun (WGS) entry which is preliminary data.</text>
</comment>
<gene>
    <name evidence="2" type="ORF">CFP56_021345</name>
</gene>
<organism evidence="2 3">
    <name type="scientific">Quercus suber</name>
    <name type="common">Cork oak</name>
    <dbReference type="NCBI Taxonomy" id="58331"/>
    <lineage>
        <taxon>Eukaryota</taxon>
        <taxon>Viridiplantae</taxon>
        <taxon>Streptophyta</taxon>
        <taxon>Embryophyta</taxon>
        <taxon>Tracheophyta</taxon>
        <taxon>Spermatophyta</taxon>
        <taxon>Magnoliopsida</taxon>
        <taxon>eudicotyledons</taxon>
        <taxon>Gunneridae</taxon>
        <taxon>Pentapetalae</taxon>
        <taxon>rosids</taxon>
        <taxon>fabids</taxon>
        <taxon>Fagales</taxon>
        <taxon>Fagaceae</taxon>
        <taxon>Quercus</taxon>
    </lineage>
</organism>
<protein>
    <submittedName>
        <fullName evidence="2">Uncharacterized protein</fullName>
    </submittedName>
</protein>